<evidence type="ECO:0000256" key="2">
    <source>
        <dbReference type="SAM" id="SignalP"/>
    </source>
</evidence>
<dbReference type="KEGG" id="tpla:ElP_41320"/>
<sequence length="916" mass="101649" precursor="true">MLRHRSLRDGRGPSLLRRLGVAALILLGGRSSGAADSAAPDDDFVMDHCWRCHDGAIDEDRLDLTALAFEPDDPANLAVWIRVHDRVKAGEMPPRGEERPDPARREAFVEGLARSIVAAERAALAGEGRAVRRRLNRHEYENALRDLLGVPWAQVADRLPEDGEAHHFNKSGEALDVSYLQVTRFMDSADYAMRLAMARHVEPAARATLRLYARDERSLRNWWPRENGTLPDRLSFPVLDAHAQPDVRADRAPATSPETRDREAVGKVSSSFSDAGGYGWNGWRAPAAGRYRVRVAGYTIWVAGGGVARWFFEGQGDEKAPVYHTLLWHRPNLDEVYPGRRDEPIAVYAQGGGQTRPVGAVDFTPEPTVGEIEVFLRPGESLRTDGSRLFRTRVSGTDEQYVNPLATEDGMPGYAIQWVEVDGPLNDDPTGGSGYELLFGRLPLMPTEDPRVGVPLELVADTSAGERRGPPGFGRAATREVLHEVRSDAPREDAERLLRAFLARAYRRPVAQADVQRLLRLFDDQFGQGSGFGRSLLSAYTAALASPGFVFVDEAPGRLDDHALATRLSLFLWNSTPDETLRELADRGELGGPEVLRAQVERLLDYPKSRRFVDAFTDSWLDLRKIDDTAPSTTLYNDYELDDPLKLAAVEETRLFFAELLRADLPSRNVVDSEFTILNERLAEHYGIQDVSGVRFRRVTLPADSRRGGVMTQASVLKVTANGTTTSPVLRGHWITERILGLETPPPPPTVKAVEPDIRGAVTIRQQLEKHRANVSCASCHRTMDPPGFALESFDVMGGYRERYRAVSADAPPVRGFGLNGQAFAFHDALPVDSAGTLPDGRPFRDVREFKALLVEDERPIARNLARQLTIFATGAPVRFSDREEIERILDAAEPGRYGVRSIVHAIVQSDLFRNK</sequence>
<organism evidence="4 5">
    <name type="scientific">Tautonia plasticadhaerens</name>
    <dbReference type="NCBI Taxonomy" id="2527974"/>
    <lineage>
        <taxon>Bacteria</taxon>
        <taxon>Pseudomonadati</taxon>
        <taxon>Planctomycetota</taxon>
        <taxon>Planctomycetia</taxon>
        <taxon>Isosphaerales</taxon>
        <taxon>Isosphaeraceae</taxon>
        <taxon>Tautonia</taxon>
    </lineage>
</organism>
<dbReference type="InterPro" id="IPR013043">
    <property type="entry name" value="DUF1595"/>
</dbReference>
<name>A0A518H5U6_9BACT</name>
<dbReference type="InterPro" id="IPR011429">
    <property type="entry name" value="Cyt_c_Planctomycete-type"/>
</dbReference>
<dbReference type="InterPro" id="IPR001763">
    <property type="entry name" value="Rhodanese-like_dom"/>
</dbReference>
<dbReference type="InterPro" id="IPR013039">
    <property type="entry name" value="DUF1588"/>
</dbReference>
<evidence type="ECO:0000256" key="1">
    <source>
        <dbReference type="SAM" id="MobiDB-lite"/>
    </source>
</evidence>
<dbReference type="PROSITE" id="PS50206">
    <property type="entry name" value="RHODANESE_3"/>
    <property type="match status" value="1"/>
</dbReference>
<protein>
    <recommendedName>
        <fullName evidence="3">Rhodanese domain-containing protein</fullName>
    </recommendedName>
</protein>
<dbReference type="Pfam" id="PF07626">
    <property type="entry name" value="PSD3"/>
    <property type="match status" value="1"/>
</dbReference>
<dbReference type="Pfam" id="PF07627">
    <property type="entry name" value="PSCyt3"/>
    <property type="match status" value="1"/>
</dbReference>
<feature type="domain" description="Rhodanese" evidence="3">
    <location>
        <begin position="278"/>
        <end position="319"/>
    </location>
</feature>
<gene>
    <name evidence="4" type="ORF">ElP_41320</name>
</gene>
<dbReference type="Pfam" id="PF07635">
    <property type="entry name" value="PSCyt1"/>
    <property type="match status" value="1"/>
</dbReference>
<dbReference type="InterPro" id="IPR013036">
    <property type="entry name" value="DUF1587"/>
</dbReference>
<keyword evidence="5" id="KW-1185">Reference proteome</keyword>
<keyword evidence="2" id="KW-0732">Signal</keyword>
<feature type="chain" id="PRO_5022181481" description="Rhodanese domain-containing protein" evidence="2">
    <location>
        <begin position="35"/>
        <end position="916"/>
    </location>
</feature>
<proteinExistence type="predicted"/>
<feature type="signal peptide" evidence="2">
    <location>
        <begin position="1"/>
        <end position="34"/>
    </location>
</feature>
<dbReference type="Pfam" id="PF07631">
    <property type="entry name" value="PSD4"/>
    <property type="match status" value="1"/>
</dbReference>
<dbReference type="InterPro" id="IPR011478">
    <property type="entry name" value="DUF1585"/>
</dbReference>
<accession>A0A518H5U6</accession>
<evidence type="ECO:0000313" key="4">
    <source>
        <dbReference type="EMBL" id="QDV36214.1"/>
    </source>
</evidence>
<evidence type="ECO:0000259" key="3">
    <source>
        <dbReference type="PROSITE" id="PS50206"/>
    </source>
</evidence>
<dbReference type="Pfam" id="PF07624">
    <property type="entry name" value="PSD2"/>
    <property type="match status" value="1"/>
</dbReference>
<evidence type="ECO:0000313" key="5">
    <source>
        <dbReference type="Proteomes" id="UP000317835"/>
    </source>
</evidence>
<feature type="region of interest" description="Disordered" evidence="1">
    <location>
        <begin position="245"/>
        <end position="268"/>
    </location>
</feature>
<reference evidence="4 5" key="1">
    <citation type="submission" date="2019-02" db="EMBL/GenBank/DDBJ databases">
        <title>Deep-cultivation of Planctomycetes and their phenomic and genomic characterization uncovers novel biology.</title>
        <authorList>
            <person name="Wiegand S."/>
            <person name="Jogler M."/>
            <person name="Boedeker C."/>
            <person name="Pinto D."/>
            <person name="Vollmers J."/>
            <person name="Rivas-Marin E."/>
            <person name="Kohn T."/>
            <person name="Peeters S.H."/>
            <person name="Heuer A."/>
            <person name="Rast P."/>
            <person name="Oberbeckmann S."/>
            <person name="Bunk B."/>
            <person name="Jeske O."/>
            <person name="Meyerdierks A."/>
            <person name="Storesund J.E."/>
            <person name="Kallscheuer N."/>
            <person name="Luecker S."/>
            <person name="Lage O.M."/>
            <person name="Pohl T."/>
            <person name="Merkel B.J."/>
            <person name="Hornburger P."/>
            <person name="Mueller R.-W."/>
            <person name="Bruemmer F."/>
            <person name="Labrenz M."/>
            <person name="Spormann A.M."/>
            <person name="Op den Camp H."/>
            <person name="Overmann J."/>
            <person name="Amann R."/>
            <person name="Jetten M.S.M."/>
            <person name="Mascher T."/>
            <person name="Medema M.H."/>
            <person name="Devos D.P."/>
            <person name="Kaster A.-K."/>
            <person name="Ovreas L."/>
            <person name="Rohde M."/>
            <person name="Galperin M.Y."/>
            <person name="Jogler C."/>
        </authorList>
    </citation>
    <scope>NUCLEOTIDE SEQUENCE [LARGE SCALE GENOMIC DNA]</scope>
    <source>
        <strain evidence="4 5">ElP</strain>
    </source>
</reference>
<dbReference type="InterPro" id="IPR013042">
    <property type="entry name" value="DUF1592"/>
</dbReference>
<dbReference type="OrthoDB" id="175242at2"/>
<dbReference type="Pfam" id="PF07637">
    <property type="entry name" value="PSD5"/>
    <property type="match status" value="1"/>
</dbReference>
<dbReference type="AlphaFoldDB" id="A0A518H5U6"/>
<dbReference type="Proteomes" id="UP000317835">
    <property type="component" value="Chromosome"/>
</dbReference>
<dbReference type="RefSeq" id="WP_145272326.1">
    <property type="nucleotide sequence ID" value="NZ_CP036426.1"/>
</dbReference>
<dbReference type="EMBL" id="CP036426">
    <property type="protein sequence ID" value="QDV36214.1"/>
    <property type="molecule type" value="Genomic_DNA"/>
</dbReference>